<proteinExistence type="predicted"/>
<gene>
    <name evidence="1" type="ORF">K435DRAFT_802764</name>
</gene>
<dbReference type="AlphaFoldDB" id="A0A4S8LJQ9"/>
<name>A0A4S8LJQ9_DENBC</name>
<sequence>MGNPLTCLSATIKNLQDKIDASAACYWSARAALLVLGPRLGKVGWENGVKELKPDDVRGLSESHFDDKNAEKLEMSWIWRTEGINPNGEEEMHDALRIAWCKTRARAHHYQEECILLQEEIRRIKETYKYEVNMWAARGSVSQVKDSSGGVVHFLDNSPEAVEGRRAYAGYQMFPTTQGTGEAGTGTGDNFMAHTNPVSREAGYGVNLQYL</sequence>
<protein>
    <submittedName>
        <fullName evidence="1">Uncharacterized protein</fullName>
    </submittedName>
</protein>
<evidence type="ECO:0000313" key="1">
    <source>
        <dbReference type="EMBL" id="THU89416.1"/>
    </source>
</evidence>
<reference evidence="1 2" key="1">
    <citation type="journal article" date="2019" name="Nat. Ecol. Evol.">
        <title>Megaphylogeny resolves global patterns of mushroom evolution.</title>
        <authorList>
            <person name="Varga T."/>
            <person name="Krizsan K."/>
            <person name="Foldi C."/>
            <person name="Dima B."/>
            <person name="Sanchez-Garcia M."/>
            <person name="Sanchez-Ramirez S."/>
            <person name="Szollosi G.J."/>
            <person name="Szarkandi J.G."/>
            <person name="Papp V."/>
            <person name="Albert L."/>
            <person name="Andreopoulos W."/>
            <person name="Angelini C."/>
            <person name="Antonin V."/>
            <person name="Barry K.W."/>
            <person name="Bougher N.L."/>
            <person name="Buchanan P."/>
            <person name="Buyck B."/>
            <person name="Bense V."/>
            <person name="Catcheside P."/>
            <person name="Chovatia M."/>
            <person name="Cooper J."/>
            <person name="Damon W."/>
            <person name="Desjardin D."/>
            <person name="Finy P."/>
            <person name="Geml J."/>
            <person name="Haridas S."/>
            <person name="Hughes K."/>
            <person name="Justo A."/>
            <person name="Karasinski D."/>
            <person name="Kautmanova I."/>
            <person name="Kiss B."/>
            <person name="Kocsube S."/>
            <person name="Kotiranta H."/>
            <person name="LaButti K.M."/>
            <person name="Lechner B.E."/>
            <person name="Liimatainen K."/>
            <person name="Lipzen A."/>
            <person name="Lukacs Z."/>
            <person name="Mihaltcheva S."/>
            <person name="Morgado L.N."/>
            <person name="Niskanen T."/>
            <person name="Noordeloos M.E."/>
            <person name="Ohm R.A."/>
            <person name="Ortiz-Santana B."/>
            <person name="Ovrebo C."/>
            <person name="Racz N."/>
            <person name="Riley R."/>
            <person name="Savchenko A."/>
            <person name="Shiryaev A."/>
            <person name="Soop K."/>
            <person name="Spirin V."/>
            <person name="Szebenyi C."/>
            <person name="Tomsovsky M."/>
            <person name="Tulloss R.E."/>
            <person name="Uehling J."/>
            <person name="Grigoriev I.V."/>
            <person name="Vagvolgyi C."/>
            <person name="Papp T."/>
            <person name="Martin F.M."/>
            <person name="Miettinen O."/>
            <person name="Hibbett D.S."/>
            <person name="Nagy L.G."/>
        </authorList>
    </citation>
    <scope>NUCLEOTIDE SEQUENCE [LARGE SCALE GENOMIC DNA]</scope>
    <source>
        <strain evidence="1 2">CBS 962.96</strain>
    </source>
</reference>
<organism evidence="1 2">
    <name type="scientific">Dendrothele bispora (strain CBS 962.96)</name>
    <dbReference type="NCBI Taxonomy" id="1314807"/>
    <lineage>
        <taxon>Eukaryota</taxon>
        <taxon>Fungi</taxon>
        <taxon>Dikarya</taxon>
        <taxon>Basidiomycota</taxon>
        <taxon>Agaricomycotina</taxon>
        <taxon>Agaricomycetes</taxon>
        <taxon>Agaricomycetidae</taxon>
        <taxon>Agaricales</taxon>
        <taxon>Agaricales incertae sedis</taxon>
        <taxon>Dendrothele</taxon>
    </lineage>
</organism>
<keyword evidence="2" id="KW-1185">Reference proteome</keyword>
<dbReference type="Proteomes" id="UP000297245">
    <property type="component" value="Unassembled WGS sequence"/>
</dbReference>
<accession>A0A4S8LJQ9</accession>
<dbReference type="OrthoDB" id="3263473at2759"/>
<dbReference type="EMBL" id="ML179368">
    <property type="protein sequence ID" value="THU89416.1"/>
    <property type="molecule type" value="Genomic_DNA"/>
</dbReference>
<evidence type="ECO:0000313" key="2">
    <source>
        <dbReference type="Proteomes" id="UP000297245"/>
    </source>
</evidence>